<dbReference type="InterPro" id="IPR032675">
    <property type="entry name" value="LRR_dom_sf"/>
</dbReference>
<dbReference type="PANTHER" id="PTHR47186">
    <property type="entry name" value="LEUCINE-RICH REPEAT-CONTAINING PROTEIN 57"/>
    <property type="match status" value="1"/>
</dbReference>
<dbReference type="Proteomes" id="UP000288805">
    <property type="component" value="Unassembled WGS sequence"/>
</dbReference>
<evidence type="ECO:0000313" key="1">
    <source>
        <dbReference type="EMBL" id="RVW65323.1"/>
    </source>
</evidence>
<sequence length="286" mass="32760">MENVVCVKDALQANMKDKRYLDELSLNWDEMISNDVIQVLSGCENCSTLPPLGQLPCLEHLEISNMKGVARVGSEFYGNFFFPHFSPPSHPCKLLSFSFMDNWEIWLCCGGRHGEFPRLQKLFYASLWVHSFQTSDIEISNVSQLKQLPVIPEQSWLTTTLKLLSISNCTKVDLLLPVLFRCHHPVLKRLWINGGTYDNSLPLSFSILDIFPRLTEFKSMILRGSRSSAFRFQRGIPHLFQLRLEDCPEVLFHGEGLPSNLRELQILAATNSCPRWTGICKVYLSY</sequence>
<dbReference type="SUPFAM" id="SSF52058">
    <property type="entry name" value="L domain-like"/>
    <property type="match status" value="1"/>
</dbReference>
<evidence type="ECO:0000313" key="2">
    <source>
        <dbReference type="Proteomes" id="UP000288805"/>
    </source>
</evidence>
<comment type="caution">
    <text evidence="1">The sequence shown here is derived from an EMBL/GenBank/DDBJ whole genome shotgun (WGS) entry which is preliminary data.</text>
</comment>
<accession>A0A438FZC0</accession>
<dbReference type="AlphaFoldDB" id="A0A438FZC0"/>
<protein>
    <recommendedName>
        <fullName evidence="3">Disease resistance RPP13-like protein 1</fullName>
    </recommendedName>
</protein>
<dbReference type="EMBL" id="QGNW01000689">
    <property type="protein sequence ID" value="RVW65323.1"/>
    <property type="molecule type" value="Genomic_DNA"/>
</dbReference>
<name>A0A438FZC0_VITVI</name>
<reference evidence="1 2" key="1">
    <citation type="journal article" date="2018" name="PLoS Genet.">
        <title>Population sequencing reveals clonal diversity and ancestral inbreeding in the grapevine cultivar Chardonnay.</title>
        <authorList>
            <person name="Roach M.J."/>
            <person name="Johnson D.L."/>
            <person name="Bohlmann J."/>
            <person name="van Vuuren H.J."/>
            <person name="Jones S.J."/>
            <person name="Pretorius I.S."/>
            <person name="Schmidt S.A."/>
            <person name="Borneman A.R."/>
        </authorList>
    </citation>
    <scope>NUCLEOTIDE SEQUENCE [LARGE SCALE GENOMIC DNA]</scope>
    <source>
        <strain evidence="2">cv. Chardonnay</strain>
        <tissue evidence="1">Leaf</tissue>
    </source>
</reference>
<dbReference type="Gene3D" id="3.80.10.10">
    <property type="entry name" value="Ribonuclease Inhibitor"/>
    <property type="match status" value="1"/>
</dbReference>
<dbReference type="PANTHER" id="PTHR47186:SF26">
    <property type="entry name" value="LEUCINE-RICH REPEAT DOMAIN, L DOMAIN-CONTAINING PROTEIN-RELATED"/>
    <property type="match status" value="1"/>
</dbReference>
<organism evidence="1 2">
    <name type="scientific">Vitis vinifera</name>
    <name type="common">Grape</name>
    <dbReference type="NCBI Taxonomy" id="29760"/>
    <lineage>
        <taxon>Eukaryota</taxon>
        <taxon>Viridiplantae</taxon>
        <taxon>Streptophyta</taxon>
        <taxon>Embryophyta</taxon>
        <taxon>Tracheophyta</taxon>
        <taxon>Spermatophyta</taxon>
        <taxon>Magnoliopsida</taxon>
        <taxon>eudicotyledons</taxon>
        <taxon>Gunneridae</taxon>
        <taxon>Pentapetalae</taxon>
        <taxon>rosids</taxon>
        <taxon>Vitales</taxon>
        <taxon>Vitaceae</taxon>
        <taxon>Viteae</taxon>
        <taxon>Vitis</taxon>
    </lineage>
</organism>
<gene>
    <name evidence="1" type="ORF">CK203_058142</name>
</gene>
<evidence type="ECO:0008006" key="3">
    <source>
        <dbReference type="Google" id="ProtNLM"/>
    </source>
</evidence>
<proteinExistence type="predicted"/>